<protein>
    <submittedName>
        <fullName evidence="1">DUF2867 domain-containing protein</fullName>
    </submittedName>
</protein>
<sequence length="171" mass="18668">MNSAPTSKADEIVPEARHWQLLPGADFADSYRIPLAASLAQKQVADIAARMMAGRPAWVAALLDLRNRLVAPFGLKGAKLAVGEVQPDGRMPGFPVLDGDASHLLLGMDDRHLDFRLCIEKSPSGHADEAPQWLTATTVVRTKGLPGKAYLAVIMPFHRRIVRTLLEKMPE</sequence>
<proteinExistence type="predicted"/>
<dbReference type="Proteomes" id="UP001617427">
    <property type="component" value="Unassembled WGS sequence"/>
</dbReference>
<dbReference type="Pfam" id="PF11066">
    <property type="entry name" value="DUF2867"/>
    <property type="match status" value="1"/>
</dbReference>
<comment type="caution">
    <text evidence="1">The sequence shown here is derived from an EMBL/GenBank/DDBJ whole genome shotgun (WGS) entry which is preliminary data.</text>
</comment>
<evidence type="ECO:0000313" key="1">
    <source>
        <dbReference type="EMBL" id="MFJ3047049.1"/>
    </source>
</evidence>
<dbReference type="InterPro" id="IPR021295">
    <property type="entry name" value="DUF2867"/>
</dbReference>
<name>A0ABW8F186_9BURK</name>
<accession>A0ABW8F186</accession>
<dbReference type="RefSeq" id="WP_402701494.1">
    <property type="nucleotide sequence ID" value="NZ_JBIUZV010000008.1"/>
</dbReference>
<gene>
    <name evidence="1" type="ORF">ACIPEN_14555</name>
</gene>
<evidence type="ECO:0000313" key="2">
    <source>
        <dbReference type="Proteomes" id="UP001617427"/>
    </source>
</evidence>
<reference evidence="1 2" key="1">
    <citation type="submission" date="2024-10" db="EMBL/GenBank/DDBJ databases">
        <title>The Natural Products Discovery Center: Release of the First 8490 Sequenced Strains for Exploring Actinobacteria Biosynthetic Diversity.</title>
        <authorList>
            <person name="Kalkreuter E."/>
            <person name="Kautsar S.A."/>
            <person name="Yang D."/>
            <person name="Bader C.D."/>
            <person name="Teijaro C.N."/>
            <person name="Fluegel L."/>
            <person name="Davis C.M."/>
            <person name="Simpson J.R."/>
            <person name="Lauterbach L."/>
            <person name="Steele A.D."/>
            <person name="Gui C."/>
            <person name="Meng S."/>
            <person name="Li G."/>
            <person name="Viehrig K."/>
            <person name="Ye F."/>
            <person name="Su P."/>
            <person name="Kiefer A.F."/>
            <person name="Nichols A."/>
            <person name="Cepeda A.J."/>
            <person name="Yan W."/>
            <person name="Fan B."/>
            <person name="Jiang Y."/>
            <person name="Adhikari A."/>
            <person name="Zheng C.-J."/>
            <person name="Schuster L."/>
            <person name="Cowan T.M."/>
            <person name="Smanski M.J."/>
            <person name="Chevrette M.G."/>
            <person name="De Carvalho L.P.S."/>
            <person name="Shen B."/>
        </authorList>
    </citation>
    <scope>NUCLEOTIDE SEQUENCE [LARGE SCALE GENOMIC DNA]</scope>
    <source>
        <strain evidence="1 2">NPDC087045</strain>
    </source>
</reference>
<dbReference type="EMBL" id="JBIUZV010000008">
    <property type="protein sequence ID" value="MFJ3047049.1"/>
    <property type="molecule type" value="Genomic_DNA"/>
</dbReference>
<keyword evidence="2" id="KW-1185">Reference proteome</keyword>
<organism evidence="1 2">
    <name type="scientific">Herbaspirillum chlorophenolicum</name>
    <dbReference type="NCBI Taxonomy" id="211589"/>
    <lineage>
        <taxon>Bacteria</taxon>
        <taxon>Pseudomonadati</taxon>
        <taxon>Pseudomonadota</taxon>
        <taxon>Betaproteobacteria</taxon>
        <taxon>Burkholderiales</taxon>
        <taxon>Oxalobacteraceae</taxon>
        <taxon>Herbaspirillum</taxon>
    </lineage>
</organism>